<keyword evidence="2" id="KW-1185">Reference proteome</keyword>
<name>A0A8R1TUK8_ONCVO</name>
<organism evidence="1 2">
    <name type="scientific">Onchocerca volvulus</name>
    <dbReference type="NCBI Taxonomy" id="6282"/>
    <lineage>
        <taxon>Eukaryota</taxon>
        <taxon>Metazoa</taxon>
        <taxon>Ecdysozoa</taxon>
        <taxon>Nematoda</taxon>
        <taxon>Chromadorea</taxon>
        <taxon>Rhabditida</taxon>
        <taxon>Spirurina</taxon>
        <taxon>Spiruromorpha</taxon>
        <taxon>Filarioidea</taxon>
        <taxon>Onchocercidae</taxon>
        <taxon>Onchocerca</taxon>
    </lineage>
</organism>
<dbReference type="EnsemblMetazoa" id="OVOC5646.1">
    <property type="protein sequence ID" value="OVOC5646.1"/>
    <property type="gene ID" value="WBGene00242455"/>
</dbReference>
<reference evidence="1" key="2">
    <citation type="submission" date="2022-06" db="UniProtKB">
        <authorList>
            <consortium name="EnsemblMetazoa"/>
        </authorList>
    </citation>
    <scope>IDENTIFICATION</scope>
</reference>
<dbReference type="Proteomes" id="UP000024404">
    <property type="component" value="Unassembled WGS sequence"/>
</dbReference>
<accession>A0A8R1TUK8</accession>
<reference evidence="2" key="1">
    <citation type="submission" date="2013-10" db="EMBL/GenBank/DDBJ databases">
        <title>Genome sequencing of Onchocerca volvulus.</title>
        <authorList>
            <person name="Cotton J."/>
            <person name="Tsai J."/>
            <person name="Stanley E."/>
            <person name="Tracey A."/>
            <person name="Holroyd N."/>
            <person name="Lustigman S."/>
            <person name="Berriman M."/>
        </authorList>
    </citation>
    <scope>NUCLEOTIDE SEQUENCE</scope>
</reference>
<dbReference type="AlphaFoldDB" id="A0A8R1TUK8"/>
<sequence>MSLRSHKKPKQQLRFSCNYNSKKYKLLQVRCYFLALRSIFSPRKFICCIPNSISQLSSSTV</sequence>
<proteinExistence type="predicted"/>
<evidence type="ECO:0000313" key="2">
    <source>
        <dbReference type="Proteomes" id="UP000024404"/>
    </source>
</evidence>
<protein>
    <submittedName>
        <fullName evidence="1">Uncharacterized protein</fullName>
    </submittedName>
</protein>
<dbReference type="EMBL" id="CMVM020000161">
    <property type="status" value="NOT_ANNOTATED_CDS"/>
    <property type="molecule type" value="Genomic_DNA"/>
</dbReference>
<evidence type="ECO:0000313" key="1">
    <source>
        <dbReference type="EnsemblMetazoa" id="OVOC5646.1"/>
    </source>
</evidence>